<reference evidence="5" key="1">
    <citation type="submission" date="2014-12" db="EMBL/GenBank/DDBJ databases">
        <title>Complete genome sequence of a multi-drug resistant Klebsiella pneumoniae.</title>
        <authorList>
            <person name="Hua X."/>
            <person name="Chen Q."/>
            <person name="Li X."/>
            <person name="Feng Y."/>
            <person name="Ruan Z."/>
            <person name="Yu Y."/>
        </authorList>
    </citation>
    <scope>NUCLEOTIDE SEQUENCE [LARGE SCALE GENOMIC DNA]</scope>
    <source>
        <strain evidence="5">5.12</strain>
    </source>
</reference>
<feature type="domain" description="Cupin type-2" evidence="3">
    <location>
        <begin position="291"/>
        <end position="354"/>
    </location>
</feature>
<dbReference type="GO" id="GO:0051920">
    <property type="term" value="F:peroxiredoxin activity"/>
    <property type="evidence" value="ECO:0007669"/>
    <property type="project" value="InterPro"/>
</dbReference>
<dbReference type="SUPFAM" id="SSF51182">
    <property type="entry name" value="RmlC-like cupins"/>
    <property type="match status" value="1"/>
</dbReference>
<dbReference type="PANTHER" id="PTHR43698">
    <property type="entry name" value="RIBD C-TERMINAL DOMAIN CONTAINING PROTEIN"/>
    <property type="match status" value="1"/>
</dbReference>
<dbReference type="CDD" id="cd02233">
    <property type="entry name" value="cupin_HNL-like"/>
    <property type="match status" value="1"/>
</dbReference>
<dbReference type="Gene3D" id="2.60.120.10">
    <property type="entry name" value="Jelly Rolls"/>
    <property type="match status" value="1"/>
</dbReference>
<dbReference type="Pfam" id="PF02627">
    <property type="entry name" value="CMD"/>
    <property type="match status" value="2"/>
</dbReference>
<organism evidence="4 5">
    <name type="scientific">Alteromonas pelagimontana</name>
    <dbReference type="NCBI Taxonomy" id="1858656"/>
    <lineage>
        <taxon>Bacteria</taxon>
        <taxon>Pseudomonadati</taxon>
        <taxon>Pseudomonadota</taxon>
        <taxon>Gammaproteobacteria</taxon>
        <taxon>Alteromonadales</taxon>
        <taxon>Alteromonadaceae</taxon>
        <taxon>Alteromonas/Salinimonas group</taxon>
        <taxon>Alteromonas</taxon>
    </lineage>
</organism>
<evidence type="ECO:0000313" key="4">
    <source>
        <dbReference type="EMBL" id="QJR82798.1"/>
    </source>
</evidence>
<keyword evidence="5" id="KW-1185">Reference proteome</keyword>
<sequence>MTTIVTKTLLFVMQGLCFCMLTAAAAYAKEADTGLSDRQKAIIPIAALTATGDTQALEQALNDGLNRGLTVNEVKEIFIHSYAYSGFPRALNGINTFIAVTEERKAQGITDKPGAEATPVPANYNANDVGHKIRNDLVGRDISNRTTGYAAFVPTIDTFLVEHLFADIFYRDVLSVKDRELVTISMLSAMTGAEAQLTSHMKLAQRVGYTNSQLREFTQILNETVSQDSAIRAQKILTDELNIAITDINIATVMVNRDRTATIGTADKFSGNAKITSRFTSPVSSHYRGAMVEFEAGARTAWHTHPKGQTLIIISGKGLVQREGNEAKTLLPGDVVTIPPNTKHWHGAAPDSSMSHIAISTPDNGETVTWMGLAKD</sequence>
<dbReference type="EMBL" id="CP052766">
    <property type="protein sequence ID" value="QJR82798.1"/>
    <property type="molecule type" value="Genomic_DNA"/>
</dbReference>
<dbReference type="Pfam" id="PF07883">
    <property type="entry name" value="Cupin_2"/>
    <property type="match status" value="1"/>
</dbReference>
<dbReference type="InterPro" id="IPR003779">
    <property type="entry name" value="CMD-like"/>
</dbReference>
<evidence type="ECO:0000259" key="3">
    <source>
        <dbReference type="Pfam" id="PF07883"/>
    </source>
</evidence>
<dbReference type="InterPro" id="IPR011051">
    <property type="entry name" value="RmlC_Cupin_sf"/>
</dbReference>
<gene>
    <name evidence="4" type="ORF">CA267_008785</name>
</gene>
<dbReference type="InterPro" id="IPR014710">
    <property type="entry name" value="RmlC-like_jellyroll"/>
</dbReference>
<dbReference type="Gene3D" id="1.20.1290.10">
    <property type="entry name" value="AhpD-like"/>
    <property type="match status" value="1"/>
</dbReference>
<dbReference type="InterPro" id="IPR013096">
    <property type="entry name" value="Cupin_2"/>
</dbReference>
<protein>
    <submittedName>
        <fullName evidence="4">Cupin domain-containing protein</fullName>
    </submittedName>
</protein>
<evidence type="ECO:0000313" key="5">
    <source>
        <dbReference type="Proteomes" id="UP000219285"/>
    </source>
</evidence>
<name>A0A6M4MIQ2_9ALTE</name>
<evidence type="ECO:0000256" key="1">
    <source>
        <dbReference type="SAM" id="SignalP"/>
    </source>
</evidence>
<dbReference type="InterPro" id="IPR047263">
    <property type="entry name" value="HNL-like_cupin"/>
</dbReference>
<dbReference type="KEGG" id="apel:CA267_008785"/>
<feature type="domain" description="Carboxymuconolactone decarboxylase-like" evidence="2">
    <location>
        <begin position="24"/>
        <end position="93"/>
    </location>
</feature>
<dbReference type="OrthoDB" id="9802489at2"/>
<accession>A0A6M4MIQ2</accession>
<feature type="chain" id="PRO_5028821457" evidence="1">
    <location>
        <begin position="29"/>
        <end position="376"/>
    </location>
</feature>
<dbReference type="PANTHER" id="PTHR43698:SF1">
    <property type="entry name" value="BLL4564 PROTEIN"/>
    <property type="match status" value="1"/>
</dbReference>
<feature type="domain" description="Carboxymuconolactone decarboxylase-like" evidence="2">
    <location>
        <begin position="157"/>
        <end position="217"/>
    </location>
</feature>
<dbReference type="AlphaFoldDB" id="A0A6M4MIQ2"/>
<keyword evidence="1" id="KW-0732">Signal</keyword>
<reference evidence="4 5" key="2">
    <citation type="submission" date="2020-04" db="EMBL/GenBank/DDBJ databases">
        <title>Complete genome sequence of Alteromonas pelagimontana 5.12T.</title>
        <authorList>
            <person name="Sinha R.K."/>
            <person name="Krishnan K.P."/>
            <person name="Kurian J.P."/>
        </authorList>
    </citation>
    <scope>NUCLEOTIDE SEQUENCE [LARGE SCALE GENOMIC DNA]</scope>
    <source>
        <strain evidence="4 5">5.12</strain>
    </source>
</reference>
<feature type="signal peptide" evidence="1">
    <location>
        <begin position="1"/>
        <end position="28"/>
    </location>
</feature>
<dbReference type="InterPro" id="IPR029032">
    <property type="entry name" value="AhpD-like"/>
</dbReference>
<dbReference type="Proteomes" id="UP000219285">
    <property type="component" value="Chromosome"/>
</dbReference>
<dbReference type="SUPFAM" id="SSF69118">
    <property type="entry name" value="AhpD-like"/>
    <property type="match status" value="1"/>
</dbReference>
<evidence type="ECO:0000259" key="2">
    <source>
        <dbReference type="Pfam" id="PF02627"/>
    </source>
</evidence>
<proteinExistence type="predicted"/>